<dbReference type="InterPro" id="IPR052367">
    <property type="entry name" value="Thiosulfate_ST/Rhodanese-like"/>
</dbReference>
<dbReference type="PANTHER" id="PTHR45431:SF3">
    <property type="entry name" value="RHODANESE-LIKE DOMAIN-CONTAINING PROTEIN 15, CHLOROPLASTIC"/>
    <property type="match status" value="1"/>
</dbReference>
<sequence length="126" mass="14678">MKKVFFFGILFLSLYSCKQESYSMELIQPKELAELIQKGEIQLVDVRTQGEYNNGAIEGAVLIDFYNNNFVQKVAEQFDKKKPIYLYCELGSRSNKAAQLLIQNGFHNVYDLDGGYYKWLKNQKKK</sequence>
<proteinExistence type="predicted"/>
<dbReference type="Gene3D" id="3.40.250.10">
    <property type="entry name" value="Rhodanese-like domain"/>
    <property type="match status" value="1"/>
</dbReference>
<dbReference type="InterPro" id="IPR036873">
    <property type="entry name" value="Rhodanese-like_dom_sf"/>
</dbReference>
<feature type="domain" description="Rhodanese" evidence="1">
    <location>
        <begin position="37"/>
        <end position="124"/>
    </location>
</feature>
<dbReference type="Proteomes" id="UP001597508">
    <property type="component" value="Unassembled WGS sequence"/>
</dbReference>
<dbReference type="PANTHER" id="PTHR45431">
    <property type="entry name" value="RHODANESE-LIKE DOMAIN-CONTAINING PROTEIN 15, CHLOROPLASTIC"/>
    <property type="match status" value="1"/>
</dbReference>
<evidence type="ECO:0000313" key="3">
    <source>
        <dbReference type="Proteomes" id="UP001597508"/>
    </source>
</evidence>
<dbReference type="Pfam" id="PF00581">
    <property type="entry name" value="Rhodanese"/>
    <property type="match status" value="1"/>
</dbReference>
<comment type="caution">
    <text evidence="2">The sequence shown here is derived from an EMBL/GenBank/DDBJ whole genome shotgun (WGS) entry which is preliminary data.</text>
</comment>
<dbReference type="SUPFAM" id="SSF52821">
    <property type="entry name" value="Rhodanese/Cell cycle control phosphatase"/>
    <property type="match status" value="1"/>
</dbReference>
<evidence type="ECO:0000259" key="1">
    <source>
        <dbReference type="PROSITE" id="PS50206"/>
    </source>
</evidence>
<dbReference type="PROSITE" id="PS51257">
    <property type="entry name" value="PROKAR_LIPOPROTEIN"/>
    <property type="match status" value="1"/>
</dbReference>
<dbReference type="PROSITE" id="PS50206">
    <property type="entry name" value="RHODANESE_3"/>
    <property type="match status" value="1"/>
</dbReference>
<organism evidence="2 3">
    <name type="scientific">Pseudotenacibaculum haliotis</name>
    <dbReference type="NCBI Taxonomy" id="1862138"/>
    <lineage>
        <taxon>Bacteria</taxon>
        <taxon>Pseudomonadati</taxon>
        <taxon>Bacteroidota</taxon>
        <taxon>Flavobacteriia</taxon>
        <taxon>Flavobacteriales</taxon>
        <taxon>Flavobacteriaceae</taxon>
        <taxon>Pseudotenacibaculum</taxon>
    </lineage>
</organism>
<dbReference type="EMBL" id="JBHULH010000003">
    <property type="protein sequence ID" value="MFD2567365.1"/>
    <property type="molecule type" value="Genomic_DNA"/>
</dbReference>
<name>A0ABW5LRE1_9FLAO</name>
<keyword evidence="3" id="KW-1185">Reference proteome</keyword>
<gene>
    <name evidence="2" type="ORF">ACFSRZ_08275</name>
</gene>
<evidence type="ECO:0000313" key="2">
    <source>
        <dbReference type="EMBL" id="MFD2567365.1"/>
    </source>
</evidence>
<dbReference type="RefSeq" id="WP_379666072.1">
    <property type="nucleotide sequence ID" value="NZ_JBHULH010000003.1"/>
</dbReference>
<dbReference type="InterPro" id="IPR001763">
    <property type="entry name" value="Rhodanese-like_dom"/>
</dbReference>
<accession>A0ABW5LRE1</accession>
<dbReference type="CDD" id="cd00158">
    <property type="entry name" value="RHOD"/>
    <property type="match status" value="1"/>
</dbReference>
<reference evidence="3" key="1">
    <citation type="journal article" date="2019" name="Int. J. Syst. Evol. Microbiol.">
        <title>The Global Catalogue of Microorganisms (GCM) 10K type strain sequencing project: providing services to taxonomists for standard genome sequencing and annotation.</title>
        <authorList>
            <consortium name="The Broad Institute Genomics Platform"/>
            <consortium name="The Broad Institute Genome Sequencing Center for Infectious Disease"/>
            <person name="Wu L."/>
            <person name="Ma J."/>
        </authorList>
    </citation>
    <scope>NUCLEOTIDE SEQUENCE [LARGE SCALE GENOMIC DNA]</scope>
    <source>
        <strain evidence="3">KCTC 52127</strain>
    </source>
</reference>
<dbReference type="SMART" id="SM00450">
    <property type="entry name" value="RHOD"/>
    <property type="match status" value="1"/>
</dbReference>
<protein>
    <submittedName>
        <fullName evidence="2">Rhodanese-like domain-containing protein</fullName>
    </submittedName>
</protein>